<sequence length="85" mass="9773">MARKKGQTYSAEKKVQIVLELLKEEQTLAQIASKYQITTKSIQNWKKQFLENAAIAMEPAKAVSEYKSQIADKEHEIKNLQKAQH</sequence>
<gene>
    <name evidence="1" type="ORF">NJU99_11625</name>
</gene>
<dbReference type="RefSeq" id="WP_254576074.1">
    <property type="nucleotide sequence ID" value="NZ_CP100595.1"/>
</dbReference>
<reference evidence="1" key="1">
    <citation type="submission" date="2022-07" db="EMBL/GenBank/DDBJ databases">
        <title>Arcobacter roscoffensis sp. nov., a marine bacterium isolated from coastal seawater collected from Roscoff, France.</title>
        <authorList>
            <person name="Pascual J."/>
            <person name="Lepeaux C."/>
            <person name="Methner A."/>
            <person name="Overmann J."/>
        </authorList>
    </citation>
    <scope>NUCLEOTIDE SEQUENCE</scope>
    <source>
        <strain evidence="1">ARW1-2F2</strain>
    </source>
</reference>
<evidence type="ECO:0000313" key="1">
    <source>
        <dbReference type="EMBL" id="UTJ05893.1"/>
    </source>
</evidence>
<dbReference type="EMBL" id="CP100595">
    <property type="protein sequence ID" value="UTJ05893.1"/>
    <property type="molecule type" value="Genomic_DNA"/>
</dbReference>
<keyword evidence="2" id="KW-1185">Reference proteome</keyword>
<dbReference type="InterPro" id="IPR009057">
    <property type="entry name" value="Homeodomain-like_sf"/>
</dbReference>
<proteinExistence type="predicted"/>
<dbReference type="Pfam" id="PF01527">
    <property type="entry name" value="HTH_Tnp_1"/>
    <property type="match status" value="1"/>
</dbReference>
<dbReference type="Gene3D" id="1.10.10.10">
    <property type="entry name" value="Winged helix-like DNA-binding domain superfamily/Winged helix DNA-binding domain"/>
    <property type="match status" value="1"/>
</dbReference>
<dbReference type="Proteomes" id="UP001060012">
    <property type="component" value="Chromosome"/>
</dbReference>
<organism evidence="1 2">
    <name type="scientific">Arcobacter roscoffensis</name>
    <dbReference type="NCBI Taxonomy" id="2961520"/>
    <lineage>
        <taxon>Bacteria</taxon>
        <taxon>Pseudomonadati</taxon>
        <taxon>Campylobacterota</taxon>
        <taxon>Epsilonproteobacteria</taxon>
        <taxon>Campylobacterales</taxon>
        <taxon>Arcobacteraceae</taxon>
        <taxon>Arcobacter</taxon>
    </lineage>
</organism>
<protein>
    <submittedName>
        <fullName evidence="1">Transposase</fullName>
    </submittedName>
</protein>
<dbReference type="SUPFAM" id="SSF46689">
    <property type="entry name" value="Homeodomain-like"/>
    <property type="match status" value="1"/>
</dbReference>
<accession>A0ABY5E442</accession>
<dbReference type="InterPro" id="IPR036388">
    <property type="entry name" value="WH-like_DNA-bd_sf"/>
</dbReference>
<name>A0ABY5E442_9BACT</name>
<dbReference type="InterPro" id="IPR002514">
    <property type="entry name" value="Transposase_8"/>
</dbReference>
<evidence type="ECO:0000313" key="2">
    <source>
        <dbReference type="Proteomes" id="UP001060012"/>
    </source>
</evidence>